<dbReference type="EMBL" id="JASHIF010000008">
    <property type="protein sequence ID" value="MDI9859382.1"/>
    <property type="molecule type" value="Genomic_DNA"/>
</dbReference>
<dbReference type="InterPro" id="IPR033985">
    <property type="entry name" value="SusD-like_N"/>
</dbReference>
<name>A0ABT6Y731_9BACT</name>
<dbReference type="Proteomes" id="UP001236507">
    <property type="component" value="Unassembled WGS sequence"/>
</dbReference>
<keyword evidence="5" id="KW-0998">Cell outer membrane</keyword>
<dbReference type="InterPro" id="IPR011990">
    <property type="entry name" value="TPR-like_helical_dom_sf"/>
</dbReference>
<keyword evidence="4" id="KW-0472">Membrane</keyword>
<dbReference type="SUPFAM" id="SSF48452">
    <property type="entry name" value="TPR-like"/>
    <property type="match status" value="1"/>
</dbReference>
<comment type="subcellular location">
    <subcellularLocation>
        <location evidence="1">Cell outer membrane</location>
    </subcellularLocation>
</comment>
<dbReference type="RefSeq" id="WP_283344339.1">
    <property type="nucleotide sequence ID" value="NZ_JASHIF010000008.1"/>
</dbReference>
<dbReference type="Gene3D" id="1.25.40.390">
    <property type="match status" value="1"/>
</dbReference>
<dbReference type="CDD" id="cd08977">
    <property type="entry name" value="SusD"/>
    <property type="match status" value="1"/>
</dbReference>
<feature type="signal peptide" evidence="6">
    <location>
        <begin position="1"/>
        <end position="26"/>
    </location>
</feature>
<accession>A0ABT6Y731</accession>
<keyword evidence="10" id="KW-1185">Reference proteome</keyword>
<evidence type="ECO:0000313" key="10">
    <source>
        <dbReference type="Proteomes" id="UP001236507"/>
    </source>
</evidence>
<feature type="chain" id="PRO_5045054495" evidence="6">
    <location>
        <begin position="27"/>
        <end position="514"/>
    </location>
</feature>
<comment type="caution">
    <text evidence="9">The sequence shown here is derived from an EMBL/GenBank/DDBJ whole genome shotgun (WGS) entry which is preliminary data.</text>
</comment>
<proteinExistence type="inferred from homology"/>
<evidence type="ECO:0000259" key="8">
    <source>
        <dbReference type="Pfam" id="PF14322"/>
    </source>
</evidence>
<reference evidence="9 10" key="1">
    <citation type="submission" date="2023-05" db="EMBL/GenBank/DDBJ databases">
        <title>Novel species of genus Flectobacillus isolated from stream in China.</title>
        <authorList>
            <person name="Lu H."/>
        </authorList>
    </citation>
    <scope>NUCLEOTIDE SEQUENCE [LARGE SCALE GENOMIC DNA]</scope>
    <source>
        <strain evidence="9 10">KCTC 42575</strain>
    </source>
</reference>
<evidence type="ECO:0000256" key="6">
    <source>
        <dbReference type="SAM" id="SignalP"/>
    </source>
</evidence>
<feature type="domain" description="SusD-like N-terminal" evidence="8">
    <location>
        <begin position="103"/>
        <end position="222"/>
    </location>
</feature>
<dbReference type="Pfam" id="PF14322">
    <property type="entry name" value="SusD-like_3"/>
    <property type="match status" value="1"/>
</dbReference>
<sequence>MMKTYKKVSCLLALSLTLLQSCKENALEVAPLDRLSTSVFWKTESDVQAGLAACYAFLKTGGAPVSLFYPTGWDALTDDAFSQYPWDAAIQDISFSGPTPNTGGYVYNMYATSYQAIAAINNLLANAGNITMDATAKTKYLAEASFLRAYFYFQLAQLYGNVIITTSPESTTFKEPKGKSTRDEVLALVVQDLDKAIAGLPDQAYSDGHVVKGSAQTLKARVLLFQKKYAEAAAISKAVIDGGKFKLSANFSEIFYKPGQTGNNEILFSVKNLPPNSYPVQGIDLVIGNWLALQPTLDLASEYECKDGLPTSSSPLYNAATPYENRDPRLRMTVFVDGDDDSKGWKKYNGSQSVFKAYTNSNTTGLAIKKTLDPTQSDPGYSTVSSQDIVLMRYAEVLLNYAEAENEANGPANAYAAINQVRARVGMPALPTGLTQAQMRDRIRHERRVELALEGFRYFDLRRWGTAVQELNGFEIVPGNTNLKKKIYKTTFDYWPIPQTEIDRTKGLVQNTGY</sequence>
<evidence type="ECO:0000256" key="4">
    <source>
        <dbReference type="ARBA" id="ARBA00023136"/>
    </source>
</evidence>
<protein>
    <submittedName>
        <fullName evidence="9">RagB/SusD family nutrient uptake outer membrane protein</fullName>
    </submittedName>
</protein>
<dbReference type="PROSITE" id="PS51257">
    <property type="entry name" value="PROKAR_LIPOPROTEIN"/>
    <property type="match status" value="1"/>
</dbReference>
<evidence type="ECO:0000256" key="3">
    <source>
        <dbReference type="ARBA" id="ARBA00022729"/>
    </source>
</evidence>
<evidence type="ECO:0000313" key="9">
    <source>
        <dbReference type="EMBL" id="MDI9859382.1"/>
    </source>
</evidence>
<evidence type="ECO:0000256" key="5">
    <source>
        <dbReference type="ARBA" id="ARBA00023237"/>
    </source>
</evidence>
<gene>
    <name evidence="9" type="ORF">QM524_09195</name>
</gene>
<evidence type="ECO:0000256" key="1">
    <source>
        <dbReference type="ARBA" id="ARBA00004442"/>
    </source>
</evidence>
<feature type="domain" description="RagB/SusD" evidence="7">
    <location>
        <begin position="288"/>
        <end position="514"/>
    </location>
</feature>
<evidence type="ECO:0000259" key="7">
    <source>
        <dbReference type="Pfam" id="PF07980"/>
    </source>
</evidence>
<organism evidence="9 10">
    <name type="scientific">Flectobacillus roseus</name>
    <dbReference type="NCBI Taxonomy" id="502259"/>
    <lineage>
        <taxon>Bacteria</taxon>
        <taxon>Pseudomonadati</taxon>
        <taxon>Bacteroidota</taxon>
        <taxon>Cytophagia</taxon>
        <taxon>Cytophagales</taxon>
        <taxon>Flectobacillaceae</taxon>
        <taxon>Flectobacillus</taxon>
    </lineage>
</organism>
<keyword evidence="3 6" id="KW-0732">Signal</keyword>
<evidence type="ECO:0000256" key="2">
    <source>
        <dbReference type="ARBA" id="ARBA00006275"/>
    </source>
</evidence>
<dbReference type="InterPro" id="IPR012944">
    <property type="entry name" value="SusD_RagB_dom"/>
</dbReference>
<dbReference type="Pfam" id="PF07980">
    <property type="entry name" value="SusD_RagB"/>
    <property type="match status" value="1"/>
</dbReference>
<comment type="similarity">
    <text evidence="2">Belongs to the SusD family.</text>
</comment>